<keyword evidence="11" id="KW-1185">Reference proteome</keyword>
<feature type="transmembrane region" description="Helical" evidence="9">
    <location>
        <begin position="652"/>
        <end position="672"/>
    </location>
</feature>
<evidence type="ECO:0000256" key="3">
    <source>
        <dbReference type="ARBA" id="ARBA00022448"/>
    </source>
</evidence>
<keyword evidence="6 9" id="KW-1133">Transmembrane helix</keyword>
<keyword evidence="7 9" id="KW-0406">Ion transport</keyword>
<keyword evidence="5 9" id="KW-0375">Hydrogen ion transport</keyword>
<evidence type="ECO:0000256" key="7">
    <source>
        <dbReference type="ARBA" id="ARBA00023065"/>
    </source>
</evidence>
<evidence type="ECO:0000256" key="8">
    <source>
        <dbReference type="ARBA" id="ARBA00023136"/>
    </source>
</evidence>
<dbReference type="InterPro" id="IPR026028">
    <property type="entry name" value="V-type_ATPase_116kDa_su_euka"/>
</dbReference>
<protein>
    <recommendedName>
        <fullName evidence="9">V-type proton ATPase subunit a</fullName>
    </recommendedName>
</protein>
<comment type="function">
    <text evidence="9">Essential component of the vacuolar proton pump (V-ATPase), a multimeric enzyme that catalyzes the translocation of protons across the membranes. Required for assembly and activity of the V-ATPase.</text>
</comment>
<dbReference type="PIRSF" id="PIRSF001293">
    <property type="entry name" value="ATP6V0A1"/>
    <property type="match status" value="1"/>
</dbReference>
<feature type="transmembrane region" description="Helical" evidence="9">
    <location>
        <begin position="346"/>
        <end position="363"/>
    </location>
</feature>
<evidence type="ECO:0000313" key="11">
    <source>
        <dbReference type="Proteomes" id="UP001642464"/>
    </source>
</evidence>
<evidence type="ECO:0000256" key="2">
    <source>
        <dbReference type="ARBA" id="ARBA00009904"/>
    </source>
</evidence>
<evidence type="ECO:0000256" key="1">
    <source>
        <dbReference type="ARBA" id="ARBA00004141"/>
    </source>
</evidence>
<evidence type="ECO:0000313" key="10">
    <source>
        <dbReference type="EMBL" id="CAK9009025.1"/>
    </source>
</evidence>
<feature type="transmembrane region" description="Helical" evidence="9">
    <location>
        <begin position="297"/>
        <end position="326"/>
    </location>
</feature>
<dbReference type="PANTHER" id="PTHR11629:SF63">
    <property type="entry name" value="V-TYPE PROTON ATPASE SUBUNIT A"/>
    <property type="match status" value="1"/>
</dbReference>
<sequence length="713" mass="81965">MGLLRSEPMKHGTLVVPVDRAREFIDLIGRNTKMQFEDMNARDMHRPYKKYIQRIDEMERIIRFLEEELTKVPGASPVRHNVDAFLDHSDEYKLDDVESKLHKMHKEFIQFKENNGKLLERRNAALEERYVVQTAMASMAHVASSRSVRSPEDWEAPSTAQVEDQEKLLKAHEHFVKSEAASLLEPVDRNRDSLIEEWRLFCIKEKSIYATLNLFEGNMNLRASCWYPEEDEDRIRAMCIQNSSSQHGHSSAMLVPDKIPPRKSPPTYIRVNEFTAIFQVLVDTYGLPRYQEANPALFTIVTFPFLFGVMYGDIGHGLMLLSVGLYAVWKSDELKFSFPVMHEGRYILLMMGIFAVYAGFLYNDFFSIGLSLFESRWTQPAISPEKKPGSVVAMQPTFDHENRGGPGPYPFGLDPAWHGAQNELVFLNSMKMKLAVVLGVTQMLVGLFLRFSNAMYEKNKVDFACECVPMMIFMISFFGFMDYMILYKWVTPMANPPSIINSMIAMAMWSEDSNPMFGHILPQILMAVCMLAVPWMLIPKPIILNRRHQADIQPFQRSCLLALKLPGGHMSLDEESLLSEEEEEEEFDLMECVIHQVIETIEYVLGTVSHTASYLRLWALSLAHQQLSLVFFGMTMLGGMSAPFPLNIFTTYFAFGSWFGITVGVLLGMDVMECFLHTLRLHWVEFQSKFYKADGYAFVPFCHRDILHKKTDE</sequence>
<comment type="caution">
    <text evidence="10">The sequence shown here is derived from an EMBL/GenBank/DDBJ whole genome shotgun (WGS) entry which is preliminary data.</text>
</comment>
<evidence type="ECO:0000256" key="6">
    <source>
        <dbReference type="ARBA" id="ARBA00022989"/>
    </source>
</evidence>
<gene>
    <name evidence="10" type="ORF">SCF082_LOCUS10117</name>
</gene>
<reference evidence="10 11" key="1">
    <citation type="submission" date="2024-02" db="EMBL/GenBank/DDBJ databases">
        <authorList>
            <person name="Chen Y."/>
            <person name="Shah S."/>
            <person name="Dougan E. K."/>
            <person name="Thang M."/>
            <person name="Chan C."/>
        </authorList>
    </citation>
    <scope>NUCLEOTIDE SEQUENCE [LARGE SCALE GENOMIC DNA]</scope>
</reference>
<feature type="transmembrane region" description="Helical" evidence="9">
    <location>
        <begin position="516"/>
        <end position="538"/>
    </location>
</feature>
<name>A0ABP0J3T6_9DINO</name>
<feature type="transmembrane region" description="Helical" evidence="9">
    <location>
        <begin position="434"/>
        <end position="451"/>
    </location>
</feature>
<organism evidence="10 11">
    <name type="scientific">Durusdinium trenchii</name>
    <dbReference type="NCBI Taxonomy" id="1381693"/>
    <lineage>
        <taxon>Eukaryota</taxon>
        <taxon>Sar</taxon>
        <taxon>Alveolata</taxon>
        <taxon>Dinophyceae</taxon>
        <taxon>Suessiales</taxon>
        <taxon>Symbiodiniaceae</taxon>
        <taxon>Durusdinium</taxon>
    </lineage>
</organism>
<comment type="similarity">
    <text evidence="2 9">Belongs to the V-ATPase 116 kDa subunit family.</text>
</comment>
<keyword evidence="3 9" id="KW-0813">Transport</keyword>
<comment type="subcellular location">
    <subcellularLocation>
        <location evidence="1">Membrane</location>
        <topology evidence="1">Multi-pass membrane protein</topology>
    </subcellularLocation>
</comment>
<keyword evidence="8 9" id="KW-0472">Membrane</keyword>
<evidence type="ECO:0000256" key="9">
    <source>
        <dbReference type="RuleBase" id="RU361189"/>
    </source>
</evidence>
<dbReference type="EMBL" id="CAXAMM010005891">
    <property type="protein sequence ID" value="CAK9009025.1"/>
    <property type="molecule type" value="Genomic_DNA"/>
</dbReference>
<accession>A0ABP0J3T6</accession>
<dbReference type="Proteomes" id="UP001642464">
    <property type="component" value="Unassembled WGS sequence"/>
</dbReference>
<keyword evidence="4 9" id="KW-0812">Transmembrane</keyword>
<evidence type="ECO:0000256" key="4">
    <source>
        <dbReference type="ARBA" id="ARBA00022692"/>
    </source>
</evidence>
<dbReference type="InterPro" id="IPR002490">
    <property type="entry name" value="V-ATPase_116kDa_su"/>
</dbReference>
<dbReference type="Pfam" id="PF01496">
    <property type="entry name" value="V_ATPase_I"/>
    <property type="match status" value="1"/>
</dbReference>
<evidence type="ECO:0000256" key="5">
    <source>
        <dbReference type="ARBA" id="ARBA00022781"/>
    </source>
</evidence>
<feature type="transmembrane region" description="Helical" evidence="9">
    <location>
        <begin position="463"/>
        <end position="486"/>
    </location>
</feature>
<proteinExistence type="inferred from homology"/>
<dbReference type="PANTHER" id="PTHR11629">
    <property type="entry name" value="VACUOLAR PROTON ATPASES"/>
    <property type="match status" value="1"/>
</dbReference>